<dbReference type="OrthoDB" id="7051185at2"/>
<evidence type="ECO:0000256" key="12">
    <source>
        <dbReference type="RuleBase" id="RU003357"/>
    </source>
</evidence>
<evidence type="ECO:0000256" key="3">
    <source>
        <dbReference type="ARBA" id="ARBA00022452"/>
    </source>
</evidence>
<dbReference type="InterPro" id="IPR039426">
    <property type="entry name" value="TonB-dep_rcpt-like"/>
</dbReference>
<dbReference type="PANTHER" id="PTHR32552:SF81">
    <property type="entry name" value="TONB-DEPENDENT OUTER MEMBRANE RECEPTOR"/>
    <property type="match status" value="1"/>
</dbReference>
<dbReference type="PROSITE" id="PS52016">
    <property type="entry name" value="TONB_DEPENDENT_REC_3"/>
    <property type="match status" value="1"/>
</dbReference>
<dbReference type="Pfam" id="PF00593">
    <property type="entry name" value="TonB_dep_Rec_b-barrel"/>
    <property type="match status" value="1"/>
</dbReference>
<keyword evidence="16" id="KW-0675">Receptor</keyword>
<evidence type="ECO:0000313" key="16">
    <source>
        <dbReference type="EMBL" id="PCE41834.1"/>
    </source>
</evidence>
<comment type="similarity">
    <text evidence="11 12">Belongs to the TonB-dependent receptor family.</text>
</comment>
<keyword evidence="8 12" id="KW-0798">TonB box</keyword>
<keyword evidence="3 11" id="KW-1134">Transmembrane beta strand</keyword>
<keyword evidence="6" id="KW-0408">Iron</keyword>
<keyword evidence="9 11" id="KW-0472">Membrane</keyword>
<gene>
    <name evidence="16" type="ORF">COO09_12410</name>
</gene>
<proteinExistence type="inferred from homology"/>
<evidence type="ECO:0000256" key="9">
    <source>
        <dbReference type="ARBA" id="ARBA00023136"/>
    </source>
</evidence>
<dbReference type="GO" id="GO:0006826">
    <property type="term" value="P:iron ion transport"/>
    <property type="evidence" value="ECO:0007669"/>
    <property type="project" value="UniProtKB-KW"/>
</dbReference>
<evidence type="ECO:0000256" key="6">
    <source>
        <dbReference type="ARBA" id="ARBA00023004"/>
    </source>
</evidence>
<evidence type="ECO:0000259" key="14">
    <source>
        <dbReference type="Pfam" id="PF00593"/>
    </source>
</evidence>
<evidence type="ECO:0000256" key="7">
    <source>
        <dbReference type="ARBA" id="ARBA00023065"/>
    </source>
</evidence>
<dbReference type="AlphaFoldDB" id="A0A2A4FVW1"/>
<feature type="domain" description="TonB-dependent receptor-like beta-barrel" evidence="14">
    <location>
        <begin position="250"/>
        <end position="690"/>
    </location>
</feature>
<dbReference type="CDD" id="cd01347">
    <property type="entry name" value="ligand_gated_channel"/>
    <property type="match status" value="1"/>
</dbReference>
<dbReference type="InterPro" id="IPR012910">
    <property type="entry name" value="Plug_dom"/>
</dbReference>
<feature type="domain" description="TonB-dependent receptor plug" evidence="15">
    <location>
        <begin position="59"/>
        <end position="164"/>
    </location>
</feature>
<dbReference type="InterPro" id="IPR036942">
    <property type="entry name" value="Beta-barrel_TonB_sf"/>
</dbReference>
<protein>
    <submittedName>
        <fullName evidence="16">TonB-dependent receptor</fullName>
    </submittedName>
</protein>
<keyword evidence="4" id="KW-0410">Iron transport</keyword>
<dbReference type="PANTHER" id="PTHR32552">
    <property type="entry name" value="FERRICHROME IRON RECEPTOR-RELATED"/>
    <property type="match status" value="1"/>
</dbReference>
<evidence type="ECO:0000256" key="10">
    <source>
        <dbReference type="ARBA" id="ARBA00023237"/>
    </source>
</evidence>
<sequence>MRPGNRHVWLAATMLASALAVPGVAFAQAGVAAADGAGDDADQGIVDIVVTAQKRSERLQDVPIAVTALSGEALASKGMASTLDIAVATPGLTYTQVTGAISPRIRGIGTSEARGGNENSVAIYVDGVYYASSNSSILSLNNIEQVAVLKGPQGTLFGRNATGGLIQVTTLDPKQDFSGRATATYGSKDRIGASLYVTGGLSDQLAADLAISYDDQRDGFGHNLFNGQEVNKTENLSVRSKWKLDIGDATTVKLSGDYGTLKDAGPARRPVIGSKSVTGVPFNGGAFDVNSNFQPAYRNEQGGGSVDLTHHFDMFDLVSLTAYRRSTTDVTFDADGLPVALVQANIRFKDRQFSQEFQAVSTGGGPFSWTLGLYYFSAKGGYDRAVLSLPPAVRTFQGYQRTTSPAAYGQASYKFTDATSLTLGLRYSAETRHLDASGMIFTRATGTTVTTPPLTDKLTAKRPTWRVALDHRLSPDVLVYASYNRGFKSGGFNTTTFTPASEFFAPEKLDAYEVGIKSDLLDRRLRFNASGYYYNYSNIQLASIVNGLLRITNAARSKVYGFDADITAKPVDQLTLSIGLSYINSQFASYPNAQISTPLPAGGNAIVAGDAKGNELPFAPDWTFSLGIDYVVPLGQGNLTFSSQYFHSDGWMAEPDNRLKQKPYDLLNASLSWSLDHAKGIAVTAWAKNLTNEVYAATLQTQNTTDIIVPAPGRTLGATLSYKF</sequence>
<dbReference type="Proteomes" id="UP000218934">
    <property type="component" value="Unassembled WGS sequence"/>
</dbReference>
<evidence type="ECO:0000256" key="2">
    <source>
        <dbReference type="ARBA" id="ARBA00022448"/>
    </source>
</evidence>
<reference evidence="16 17" key="1">
    <citation type="submission" date="2017-09" db="EMBL/GenBank/DDBJ databases">
        <title>The Catabolism of 3,6-Dichlorosalicylic acid is Initiated by the Cytochrome P450 Monooxygenase DsmABC in Rhizorhabdus dicambivorans Ndbn-20.</title>
        <authorList>
            <person name="Na L."/>
        </authorList>
    </citation>
    <scope>NUCLEOTIDE SEQUENCE [LARGE SCALE GENOMIC DNA]</scope>
    <source>
        <strain evidence="16 17">Ndbn-20m</strain>
    </source>
</reference>
<keyword evidence="7" id="KW-0406">Ion transport</keyword>
<evidence type="ECO:0000256" key="13">
    <source>
        <dbReference type="SAM" id="SignalP"/>
    </source>
</evidence>
<accession>A0A2A4FVW1</accession>
<dbReference type="Pfam" id="PF07715">
    <property type="entry name" value="Plug"/>
    <property type="match status" value="1"/>
</dbReference>
<organism evidence="16 17">
    <name type="scientific">Rhizorhabdus dicambivorans</name>
    <dbReference type="NCBI Taxonomy" id="1850238"/>
    <lineage>
        <taxon>Bacteria</taxon>
        <taxon>Pseudomonadati</taxon>
        <taxon>Pseudomonadota</taxon>
        <taxon>Alphaproteobacteria</taxon>
        <taxon>Sphingomonadales</taxon>
        <taxon>Sphingomonadaceae</taxon>
        <taxon>Rhizorhabdus</taxon>
    </lineage>
</organism>
<evidence type="ECO:0000256" key="1">
    <source>
        <dbReference type="ARBA" id="ARBA00004571"/>
    </source>
</evidence>
<dbReference type="EMBL" id="NWUF01000011">
    <property type="protein sequence ID" value="PCE41834.1"/>
    <property type="molecule type" value="Genomic_DNA"/>
</dbReference>
<keyword evidence="2 11" id="KW-0813">Transport</keyword>
<evidence type="ECO:0000256" key="11">
    <source>
        <dbReference type="PROSITE-ProRule" id="PRU01360"/>
    </source>
</evidence>
<keyword evidence="17" id="KW-1185">Reference proteome</keyword>
<keyword evidence="10 11" id="KW-0998">Cell outer membrane</keyword>
<dbReference type="Gene3D" id="2.40.170.20">
    <property type="entry name" value="TonB-dependent receptor, beta-barrel domain"/>
    <property type="match status" value="1"/>
</dbReference>
<comment type="subcellular location">
    <subcellularLocation>
        <location evidence="1 11">Cell outer membrane</location>
        <topology evidence="1 11">Multi-pass membrane protein</topology>
    </subcellularLocation>
</comment>
<evidence type="ECO:0000256" key="4">
    <source>
        <dbReference type="ARBA" id="ARBA00022496"/>
    </source>
</evidence>
<feature type="chain" id="PRO_5012788366" evidence="13">
    <location>
        <begin position="28"/>
        <end position="724"/>
    </location>
</feature>
<comment type="caution">
    <text evidence="16">The sequence shown here is derived from an EMBL/GenBank/DDBJ whole genome shotgun (WGS) entry which is preliminary data.</text>
</comment>
<evidence type="ECO:0000313" key="17">
    <source>
        <dbReference type="Proteomes" id="UP000218934"/>
    </source>
</evidence>
<dbReference type="KEGG" id="rdi:CMV14_14650"/>
<evidence type="ECO:0000256" key="5">
    <source>
        <dbReference type="ARBA" id="ARBA00022692"/>
    </source>
</evidence>
<feature type="signal peptide" evidence="13">
    <location>
        <begin position="1"/>
        <end position="27"/>
    </location>
</feature>
<dbReference type="RefSeq" id="WP_083215828.1">
    <property type="nucleotide sequence ID" value="NZ_CP023449.1"/>
</dbReference>
<dbReference type="SUPFAM" id="SSF56935">
    <property type="entry name" value="Porins"/>
    <property type="match status" value="1"/>
</dbReference>
<keyword evidence="5 11" id="KW-0812">Transmembrane</keyword>
<keyword evidence="13" id="KW-0732">Signal</keyword>
<evidence type="ECO:0000259" key="15">
    <source>
        <dbReference type="Pfam" id="PF07715"/>
    </source>
</evidence>
<dbReference type="GO" id="GO:0009279">
    <property type="term" value="C:cell outer membrane"/>
    <property type="evidence" value="ECO:0007669"/>
    <property type="project" value="UniProtKB-SubCell"/>
</dbReference>
<name>A0A2A4FVW1_9SPHN</name>
<dbReference type="InterPro" id="IPR000531">
    <property type="entry name" value="Beta-barrel_TonB"/>
</dbReference>
<evidence type="ECO:0000256" key="8">
    <source>
        <dbReference type="ARBA" id="ARBA00023077"/>
    </source>
</evidence>